<dbReference type="EMBL" id="BLXT01006771">
    <property type="protein sequence ID" value="GFO33454.1"/>
    <property type="molecule type" value="Genomic_DNA"/>
</dbReference>
<evidence type="ECO:0000313" key="2">
    <source>
        <dbReference type="EMBL" id="GFO33454.1"/>
    </source>
</evidence>
<feature type="compositionally biased region" description="Low complexity" evidence="1">
    <location>
        <begin position="97"/>
        <end position="110"/>
    </location>
</feature>
<comment type="caution">
    <text evidence="2">The sequence shown here is derived from an EMBL/GenBank/DDBJ whole genome shotgun (WGS) entry which is preliminary data.</text>
</comment>
<accession>A0AAV4CNL7</accession>
<gene>
    <name evidence="2" type="ORF">PoB_005995900</name>
</gene>
<feature type="region of interest" description="Disordered" evidence="1">
    <location>
        <begin position="16"/>
        <end position="110"/>
    </location>
</feature>
<evidence type="ECO:0000313" key="3">
    <source>
        <dbReference type="Proteomes" id="UP000735302"/>
    </source>
</evidence>
<name>A0AAV4CNL7_9GAST</name>
<feature type="region of interest" description="Disordered" evidence="1">
    <location>
        <begin position="134"/>
        <end position="153"/>
    </location>
</feature>
<sequence>MVFFIDGHKKYYKDLVDPIAGDDNDCADDGDDVDDDYDDENDDDDDDDDDEDDDDDDDDNHLLIGAILSSTLYPKTKPSPRRPAVESDGGNGKRSDPNLNLLPSTSSSSLNIRQPNLLSKVLLSDIEHLARSERVGNGKRSDPNLNLLPSTSSSSLNIRQPNLLSKVLLSDIEHLARSEREKSWSKPVQSYSPPYYADDYEEEGSLGALRTDDRIEAEDNSCQMRLELALAEMADLKKYIATLEKMLQVRASDMA</sequence>
<dbReference type="Proteomes" id="UP000735302">
    <property type="component" value="Unassembled WGS sequence"/>
</dbReference>
<keyword evidence="3" id="KW-1185">Reference proteome</keyword>
<feature type="compositionally biased region" description="Low complexity" evidence="1">
    <location>
        <begin position="143"/>
        <end position="153"/>
    </location>
</feature>
<feature type="compositionally biased region" description="Acidic residues" evidence="1">
    <location>
        <begin position="20"/>
        <end position="59"/>
    </location>
</feature>
<evidence type="ECO:0000256" key="1">
    <source>
        <dbReference type="SAM" id="MobiDB-lite"/>
    </source>
</evidence>
<dbReference type="AlphaFoldDB" id="A0AAV4CNL7"/>
<reference evidence="2 3" key="1">
    <citation type="journal article" date="2021" name="Elife">
        <title>Chloroplast acquisition without the gene transfer in kleptoplastic sea slugs, Plakobranchus ocellatus.</title>
        <authorList>
            <person name="Maeda T."/>
            <person name="Takahashi S."/>
            <person name="Yoshida T."/>
            <person name="Shimamura S."/>
            <person name="Takaki Y."/>
            <person name="Nagai Y."/>
            <person name="Toyoda A."/>
            <person name="Suzuki Y."/>
            <person name="Arimoto A."/>
            <person name="Ishii H."/>
            <person name="Satoh N."/>
            <person name="Nishiyama T."/>
            <person name="Hasebe M."/>
            <person name="Maruyama T."/>
            <person name="Minagawa J."/>
            <person name="Obokata J."/>
            <person name="Shigenobu S."/>
        </authorList>
    </citation>
    <scope>NUCLEOTIDE SEQUENCE [LARGE SCALE GENOMIC DNA]</scope>
</reference>
<protein>
    <submittedName>
        <fullName evidence="2">Glucose dehydrogenase [fad, quinone]-like isoform x5</fullName>
    </submittedName>
</protein>
<proteinExistence type="predicted"/>
<organism evidence="2 3">
    <name type="scientific">Plakobranchus ocellatus</name>
    <dbReference type="NCBI Taxonomy" id="259542"/>
    <lineage>
        <taxon>Eukaryota</taxon>
        <taxon>Metazoa</taxon>
        <taxon>Spiralia</taxon>
        <taxon>Lophotrochozoa</taxon>
        <taxon>Mollusca</taxon>
        <taxon>Gastropoda</taxon>
        <taxon>Heterobranchia</taxon>
        <taxon>Euthyneura</taxon>
        <taxon>Panpulmonata</taxon>
        <taxon>Sacoglossa</taxon>
        <taxon>Placobranchoidea</taxon>
        <taxon>Plakobranchidae</taxon>
        <taxon>Plakobranchus</taxon>
    </lineage>
</organism>